<dbReference type="PATRIC" id="fig|1423775.4.peg.964"/>
<dbReference type="PANTHER" id="PTHR42717">
    <property type="entry name" value="DIHYDROOROTASE-RELATED"/>
    <property type="match status" value="1"/>
</dbReference>
<dbReference type="GO" id="GO:0046872">
    <property type="term" value="F:metal ion binding"/>
    <property type="evidence" value="ECO:0007669"/>
    <property type="project" value="UniProtKB-KW"/>
</dbReference>
<comment type="caution">
    <text evidence="4">The sequence shown here is derived from an EMBL/GenBank/DDBJ whole genome shotgun (WGS) entry which is preliminary data.</text>
</comment>
<dbReference type="InterPro" id="IPR011059">
    <property type="entry name" value="Metal-dep_hydrolase_composite"/>
</dbReference>
<dbReference type="RefSeq" id="WP_025024913.1">
    <property type="nucleotide sequence ID" value="NZ_AZDZ01000002.1"/>
</dbReference>
<dbReference type="SUPFAM" id="SSF51556">
    <property type="entry name" value="Metallo-dependent hydrolases"/>
    <property type="match status" value="1"/>
</dbReference>
<protein>
    <submittedName>
        <fullName evidence="4">Dihydroorotase</fullName>
    </submittedName>
</protein>
<dbReference type="InterPro" id="IPR020043">
    <property type="entry name" value="Deacetylase_Atu3266-like"/>
</dbReference>
<sequence length="372" mass="41300">MADLYIKNGLNEHSEPIELLIKNGKIERVGEELADVVAEKTIDLEKKSFVTAGWIDDHTHCYEKFDLYSDDPDEAGYKTGVTTVIDAGSTGANNIGDFYDVTRDKKTNVYAMINVSSNGITTKNELEDMSQISLSDVQTAVDNYPDFIVGIKARMSHSVVINNGINPLVEAKYIQMKLKKQLPLMVHVGSNPPELAEVIAVMERGDILTHCFNGKKNGILDENDDIRDFVQDGYEHGIIFDVGHGTESFSFHTAEVAKDYKLSPETLSTDISHSNREDGPVYDMSTCIEKLLVIGYRLSEVIPMITTRPAKNFNLNSKGRLEEGYDADITIFDIKKGRKELTDSNGDVRTTDTLVLPKYSIVNGNVYTIGGI</sequence>
<dbReference type="STRING" id="1423775.FD03_GL000937"/>
<evidence type="ECO:0000256" key="1">
    <source>
        <dbReference type="PIRSR" id="PIRSR039004-1"/>
    </source>
</evidence>
<accession>A0A0R1KIH6</accession>
<dbReference type="NCBIfam" id="NF006689">
    <property type="entry name" value="PRK09237.1"/>
    <property type="match status" value="1"/>
</dbReference>
<feature type="binding site" evidence="1">
    <location>
        <position position="270"/>
    </location>
    <ligand>
        <name>Zn(2+)</name>
        <dbReference type="ChEBI" id="CHEBI:29105"/>
        <label>1</label>
    </ligand>
</feature>
<dbReference type="Gene3D" id="2.30.40.10">
    <property type="entry name" value="Urease, subunit C, domain 1"/>
    <property type="match status" value="1"/>
</dbReference>
<name>A0A0R1KIH6_9LACO</name>
<dbReference type="eggNOG" id="COG3964">
    <property type="taxonomic scope" value="Bacteria"/>
</dbReference>
<dbReference type="PIRSF" id="PIRSF039004">
    <property type="entry name" value="ADE_EF_0837"/>
    <property type="match status" value="1"/>
</dbReference>
<dbReference type="AlphaFoldDB" id="A0A0R1KIH6"/>
<dbReference type="OrthoDB" id="9796020at2"/>
<dbReference type="InterPro" id="IPR032466">
    <property type="entry name" value="Metal_Hydrolase"/>
</dbReference>
<gene>
    <name evidence="4" type="ORF">FD03_GL000937</name>
</gene>
<keyword evidence="1" id="KW-0479">Metal-binding</keyword>
<reference evidence="4 5" key="1">
    <citation type="journal article" date="2015" name="Genome Announc.">
        <title>Expanding the biotechnology potential of lactobacilli through comparative genomics of 213 strains and associated genera.</title>
        <authorList>
            <person name="Sun Z."/>
            <person name="Harris H.M."/>
            <person name="McCann A."/>
            <person name="Guo C."/>
            <person name="Argimon S."/>
            <person name="Zhang W."/>
            <person name="Yang X."/>
            <person name="Jeffery I.B."/>
            <person name="Cooney J.C."/>
            <person name="Kagawa T.F."/>
            <person name="Liu W."/>
            <person name="Song Y."/>
            <person name="Salvetti E."/>
            <person name="Wrobel A."/>
            <person name="Rasinkangas P."/>
            <person name="Parkhill J."/>
            <person name="Rea M.C."/>
            <person name="O'Sullivan O."/>
            <person name="Ritari J."/>
            <person name="Douillard F.P."/>
            <person name="Paul Ross R."/>
            <person name="Yang R."/>
            <person name="Briner A.E."/>
            <person name="Felis G.E."/>
            <person name="de Vos W.M."/>
            <person name="Barrangou R."/>
            <person name="Klaenhammer T.R."/>
            <person name="Caufield P.W."/>
            <person name="Cui Y."/>
            <person name="Zhang H."/>
            <person name="O'Toole P.W."/>
        </authorList>
    </citation>
    <scope>NUCLEOTIDE SEQUENCE [LARGE SCALE GENOMIC DNA]</scope>
    <source>
        <strain evidence="4 5">DSM 19682</strain>
    </source>
</reference>
<feature type="modified residue" description="N6-carboxylysine" evidence="2">
    <location>
        <position position="152"/>
    </location>
</feature>
<dbReference type="GO" id="GO:0019213">
    <property type="term" value="F:deacetylase activity"/>
    <property type="evidence" value="ECO:0007669"/>
    <property type="project" value="InterPro"/>
</dbReference>
<feature type="binding site" evidence="1">
    <location>
        <position position="210"/>
    </location>
    <ligand>
        <name>Zn(2+)</name>
        <dbReference type="ChEBI" id="CHEBI:29105"/>
        <label>2</label>
    </ligand>
</feature>
<dbReference type="GO" id="GO:0016810">
    <property type="term" value="F:hydrolase activity, acting on carbon-nitrogen (but not peptide) bonds"/>
    <property type="evidence" value="ECO:0007669"/>
    <property type="project" value="InterPro"/>
</dbReference>
<dbReference type="EMBL" id="AZDZ01000002">
    <property type="protein sequence ID" value="KRK80804.1"/>
    <property type="molecule type" value="Genomic_DNA"/>
</dbReference>
<feature type="binding site" evidence="1">
    <location>
        <position position="60"/>
    </location>
    <ligand>
        <name>Zn(2+)</name>
        <dbReference type="ChEBI" id="CHEBI:29105"/>
        <label>1</label>
    </ligand>
</feature>
<evidence type="ECO:0000256" key="2">
    <source>
        <dbReference type="PIRSR" id="PIRSR039004-2"/>
    </source>
</evidence>
<evidence type="ECO:0000313" key="5">
    <source>
        <dbReference type="Proteomes" id="UP000051248"/>
    </source>
</evidence>
<dbReference type="Gene3D" id="3.20.20.140">
    <property type="entry name" value="Metal-dependent hydrolases"/>
    <property type="match status" value="1"/>
</dbReference>
<dbReference type="Proteomes" id="UP000051248">
    <property type="component" value="Unassembled WGS sequence"/>
</dbReference>
<organism evidence="4 5">
    <name type="scientific">Companilactobacillus nodensis DSM 19682 = JCM 14932 = NBRC 107160</name>
    <dbReference type="NCBI Taxonomy" id="1423775"/>
    <lineage>
        <taxon>Bacteria</taxon>
        <taxon>Bacillati</taxon>
        <taxon>Bacillota</taxon>
        <taxon>Bacilli</taxon>
        <taxon>Lactobacillales</taxon>
        <taxon>Lactobacillaceae</taxon>
        <taxon>Companilactobacillus</taxon>
    </lineage>
</organism>
<dbReference type="InterPro" id="IPR047601">
    <property type="entry name" value="EF_0837-like"/>
</dbReference>
<keyword evidence="5" id="KW-1185">Reference proteome</keyword>
<feature type="binding site" description="via carbamate group" evidence="1">
    <location>
        <position position="152"/>
    </location>
    <ligand>
        <name>Zn(2+)</name>
        <dbReference type="ChEBI" id="CHEBI:29105"/>
        <label>2</label>
    </ligand>
</feature>
<dbReference type="SUPFAM" id="SSF51338">
    <property type="entry name" value="Composite domain of metallo-dependent hydrolases"/>
    <property type="match status" value="1"/>
</dbReference>
<dbReference type="NCBIfam" id="TIGR03583">
    <property type="entry name" value="EF_0837"/>
    <property type="match status" value="1"/>
</dbReference>
<keyword evidence="1" id="KW-0862">Zinc</keyword>
<feature type="binding site" evidence="1">
    <location>
        <position position="58"/>
    </location>
    <ligand>
        <name>Zn(2+)</name>
        <dbReference type="ChEBI" id="CHEBI:29105"/>
        <label>1</label>
    </ligand>
</feature>
<feature type="binding site" evidence="1">
    <location>
        <position position="187"/>
    </location>
    <ligand>
        <name>Zn(2+)</name>
        <dbReference type="ChEBI" id="CHEBI:29105"/>
        <label>2</label>
    </ligand>
</feature>
<feature type="binding site" description="via carbamate group" evidence="1">
    <location>
        <position position="152"/>
    </location>
    <ligand>
        <name>Zn(2+)</name>
        <dbReference type="ChEBI" id="CHEBI:29105"/>
        <label>1</label>
    </ligand>
</feature>
<dbReference type="PANTHER" id="PTHR42717:SF1">
    <property type="entry name" value="IMIDAZOLONEPROPIONASE AND RELATED AMIDOHYDROLASES"/>
    <property type="match status" value="1"/>
</dbReference>
<dbReference type="Pfam" id="PF22647">
    <property type="entry name" value="EF_0837-like_N"/>
    <property type="match status" value="1"/>
</dbReference>
<evidence type="ECO:0000256" key="3">
    <source>
        <dbReference type="PIRSR" id="PIRSR039004-3"/>
    </source>
</evidence>
<evidence type="ECO:0000313" key="4">
    <source>
        <dbReference type="EMBL" id="KRK80804.1"/>
    </source>
</evidence>
<feature type="site" description="Transition state stabilizer" evidence="3">
    <location>
        <position position="154"/>
    </location>
</feature>
<proteinExistence type="predicted"/>